<keyword evidence="2" id="KW-0067">ATP-binding</keyword>
<dbReference type="RefSeq" id="WP_171108145.1">
    <property type="nucleotide sequence ID" value="NZ_BMPT01000001.1"/>
</dbReference>
<reference evidence="3" key="2">
    <citation type="submission" date="2020-09" db="EMBL/GenBank/DDBJ databases">
        <authorList>
            <person name="Sun Q."/>
            <person name="Ohkuma M."/>
        </authorList>
    </citation>
    <scope>NUCLEOTIDE SEQUENCE</scope>
    <source>
        <strain evidence="3">JCM 3051</strain>
    </source>
</reference>
<keyword evidence="4" id="KW-1185">Reference proteome</keyword>
<dbReference type="InterPro" id="IPR027417">
    <property type="entry name" value="P-loop_NTPase"/>
</dbReference>
<dbReference type="Pfam" id="PF03969">
    <property type="entry name" value="AFG1_ATPase"/>
    <property type="match status" value="1"/>
</dbReference>
<evidence type="ECO:0000256" key="1">
    <source>
        <dbReference type="ARBA" id="ARBA00022741"/>
    </source>
</evidence>
<dbReference type="NCBIfam" id="NF040713">
    <property type="entry name" value="ZapE"/>
    <property type="match status" value="1"/>
</dbReference>
<evidence type="ECO:0000313" key="4">
    <source>
        <dbReference type="Proteomes" id="UP000655589"/>
    </source>
</evidence>
<dbReference type="AlphaFoldDB" id="A0A8H9L2Y7"/>
<keyword evidence="3" id="KW-0131">Cell cycle</keyword>
<keyword evidence="3" id="KW-0132">Cell division</keyword>
<comment type="caution">
    <text evidence="3">The sequence shown here is derived from an EMBL/GenBank/DDBJ whole genome shotgun (WGS) entry which is preliminary data.</text>
</comment>
<dbReference type="GO" id="GO:0005524">
    <property type="term" value="F:ATP binding"/>
    <property type="evidence" value="ECO:0007669"/>
    <property type="project" value="UniProtKB-KW"/>
</dbReference>
<proteinExistence type="predicted"/>
<dbReference type="GO" id="GO:0005737">
    <property type="term" value="C:cytoplasm"/>
    <property type="evidence" value="ECO:0007669"/>
    <property type="project" value="TreeGrafter"/>
</dbReference>
<evidence type="ECO:0000256" key="2">
    <source>
        <dbReference type="ARBA" id="ARBA00022840"/>
    </source>
</evidence>
<sequence length="348" mass="37489">MPRTPLRDAARAAGYVLDDAQDAAAGRLEGLLDSLGSDAPRGVYLWGPVGRGKTWLLDRFHEAAGGPRFHFHAFYRALHAEVWARTGTPDAMERALDALLGDATVLCFDELHLHDAGDATLLSRALRTLLRRGVVLVATSNYPPQGLLPDPLFHELAVPLIEALEGSLDVLAVDGPVDYRTRRDGGAPPVGGWRSGLLLDLASADGGGALGRPAPDEAADVALRGGRTVPALRAADDAVWFDFTALCTAPVSALDMLSLAERFDRWTVTDVVPFAHCHVNTQQRFVNLVDVLHDHDRTLVLTTPGPLDEVLAVPAGRPAPPDLARAVSRLRQLDRPEVVSWRGSHLAR</sequence>
<dbReference type="GO" id="GO:0032153">
    <property type="term" value="C:cell division site"/>
    <property type="evidence" value="ECO:0007669"/>
    <property type="project" value="TreeGrafter"/>
</dbReference>
<dbReference type="GO" id="GO:0051301">
    <property type="term" value="P:cell division"/>
    <property type="evidence" value="ECO:0007669"/>
    <property type="project" value="UniProtKB-KW"/>
</dbReference>
<evidence type="ECO:0000313" key="3">
    <source>
        <dbReference type="EMBL" id="GGM08662.1"/>
    </source>
</evidence>
<protein>
    <submittedName>
        <fullName evidence="3">Cell division protein ZapE</fullName>
    </submittedName>
</protein>
<dbReference type="CDD" id="cd00009">
    <property type="entry name" value="AAA"/>
    <property type="match status" value="1"/>
</dbReference>
<accession>A0A8H9L2Y7</accession>
<gene>
    <name evidence="3" type="ORF">GCM10010102_00740</name>
</gene>
<dbReference type="GO" id="GO:0016887">
    <property type="term" value="F:ATP hydrolysis activity"/>
    <property type="evidence" value="ECO:0007669"/>
    <property type="project" value="InterPro"/>
</dbReference>
<reference evidence="3" key="1">
    <citation type="journal article" date="2014" name="Int. J. Syst. Evol. Microbiol.">
        <title>Complete genome sequence of Corynebacterium casei LMG S-19264T (=DSM 44701T), isolated from a smear-ripened cheese.</title>
        <authorList>
            <consortium name="US DOE Joint Genome Institute (JGI-PGF)"/>
            <person name="Walter F."/>
            <person name="Albersmeier A."/>
            <person name="Kalinowski J."/>
            <person name="Ruckert C."/>
        </authorList>
    </citation>
    <scope>NUCLEOTIDE SEQUENCE</scope>
    <source>
        <strain evidence="3">JCM 3051</strain>
    </source>
</reference>
<dbReference type="PANTHER" id="PTHR12169:SF6">
    <property type="entry name" value="AFG1-LIKE ATPASE"/>
    <property type="match status" value="1"/>
</dbReference>
<name>A0A8H9L2Y7_9MICO</name>
<dbReference type="InterPro" id="IPR005654">
    <property type="entry name" value="ATPase_AFG1-like"/>
</dbReference>
<dbReference type="Proteomes" id="UP000655589">
    <property type="component" value="Unassembled WGS sequence"/>
</dbReference>
<organism evidence="3 4">
    <name type="scientific">Promicromonospora citrea</name>
    <dbReference type="NCBI Taxonomy" id="43677"/>
    <lineage>
        <taxon>Bacteria</taxon>
        <taxon>Bacillati</taxon>
        <taxon>Actinomycetota</taxon>
        <taxon>Actinomycetes</taxon>
        <taxon>Micrococcales</taxon>
        <taxon>Promicromonosporaceae</taxon>
        <taxon>Promicromonospora</taxon>
    </lineage>
</organism>
<dbReference type="Gene3D" id="3.40.50.300">
    <property type="entry name" value="P-loop containing nucleotide triphosphate hydrolases"/>
    <property type="match status" value="1"/>
</dbReference>
<dbReference type="SUPFAM" id="SSF52540">
    <property type="entry name" value="P-loop containing nucleoside triphosphate hydrolases"/>
    <property type="match status" value="1"/>
</dbReference>
<dbReference type="EMBL" id="BMPT01000001">
    <property type="protein sequence ID" value="GGM08662.1"/>
    <property type="molecule type" value="Genomic_DNA"/>
</dbReference>
<keyword evidence="1" id="KW-0547">Nucleotide-binding</keyword>
<dbReference type="PANTHER" id="PTHR12169">
    <property type="entry name" value="ATPASE N2B"/>
    <property type="match status" value="1"/>
</dbReference>